<gene>
    <name evidence="1" type="ORF">RMCB_6467</name>
</gene>
<dbReference type="OrthoDB" id="4947294at2"/>
<reference evidence="2" key="1">
    <citation type="journal article" date="2016" name="Genome Announc.">
        <title>Draft Genome Sequences of Five Rapidly Growing Mycobacterium Species, M. thermoresistibile, M. fortuitum subsp. acetamidolyticum, M. canariasense, M. brisbanense, and M. novocastrense.</title>
        <authorList>
            <person name="Katahira K."/>
            <person name="Ogura Y."/>
            <person name="Gotoh Y."/>
            <person name="Hayashi T."/>
        </authorList>
    </citation>
    <scope>NUCLEOTIDE SEQUENCE [LARGE SCALE GENOMIC DNA]</scope>
    <source>
        <strain evidence="2">JCM15654</strain>
    </source>
</reference>
<evidence type="ECO:0000313" key="2">
    <source>
        <dbReference type="Proteomes" id="UP000069620"/>
    </source>
</evidence>
<comment type="caution">
    <text evidence="1">The sequence shown here is derived from an EMBL/GenBank/DDBJ whole genome shotgun (WGS) entry which is preliminary data.</text>
</comment>
<accession>A0A100W6A2</accession>
<sequence length="142" mass="15794">MQKRELDRAIYQAATDSGLTHTQISDIVGVYSVPAVQRILRRFTDDPSQLEQAPAEIIDRHVAGLIDGDEMMNQLLNRQYSFGAPASVGGVATDAYKAGSWDDIEIAFCKGQLGEAEFRQLATRHLRRRVSVPASRRHEPLS</sequence>
<proteinExistence type="predicted"/>
<protein>
    <submittedName>
        <fullName evidence="1">Uncharacterized protein</fullName>
    </submittedName>
</protein>
<dbReference type="Proteomes" id="UP000069620">
    <property type="component" value="Unassembled WGS sequence"/>
</dbReference>
<dbReference type="RefSeq" id="WP_062831994.1">
    <property type="nucleotide sequence ID" value="NZ_BCSX01000054.1"/>
</dbReference>
<reference evidence="2" key="2">
    <citation type="submission" date="2016-02" db="EMBL/GenBank/DDBJ databases">
        <title>Draft genome sequence of five rapidly growing Mycobacterium species.</title>
        <authorList>
            <person name="Katahira K."/>
            <person name="Gotou Y."/>
            <person name="Iida K."/>
            <person name="Ogura Y."/>
            <person name="Hayashi T."/>
        </authorList>
    </citation>
    <scope>NUCLEOTIDE SEQUENCE [LARGE SCALE GENOMIC DNA]</scope>
    <source>
        <strain evidence="2">JCM15654</strain>
    </source>
</reference>
<dbReference type="STRING" id="146020.RMCB_6467"/>
<dbReference type="EMBL" id="BCSX01000054">
    <property type="protein sequence ID" value="GAS92371.1"/>
    <property type="molecule type" value="Genomic_DNA"/>
</dbReference>
<evidence type="ECO:0000313" key="1">
    <source>
        <dbReference type="EMBL" id="GAS92371.1"/>
    </source>
</evidence>
<organism evidence="1 2">
    <name type="scientific">Mycolicibacterium brisbanense</name>
    <dbReference type="NCBI Taxonomy" id="146020"/>
    <lineage>
        <taxon>Bacteria</taxon>
        <taxon>Bacillati</taxon>
        <taxon>Actinomycetota</taxon>
        <taxon>Actinomycetes</taxon>
        <taxon>Mycobacteriales</taxon>
        <taxon>Mycobacteriaceae</taxon>
        <taxon>Mycolicibacterium</taxon>
    </lineage>
</organism>
<keyword evidence="2" id="KW-1185">Reference proteome</keyword>
<dbReference type="AlphaFoldDB" id="A0A100W6A2"/>
<name>A0A100W6A2_9MYCO</name>